<evidence type="ECO:0000313" key="3">
    <source>
        <dbReference type="Proteomes" id="UP000051835"/>
    </source>
</evidence>
<dbReference type="Proteomes" id="UP000051835">
    <property type="component" value="Unassembled WGS sequence"/>
</dbReference>
<gene>
    <name evidence="2" type="ORF">FD37_GL001795</name>
</gene>
<dbReference type="EMBL" id="AZFC01000001">
    <property type="protein sequence ID" value="KRL50672.1"/>
    <property type="molecule type" value="Genomic_DNA"/>
</dbReference>
<protein>
    <submittedName>
        <fullName evidence="2">Uncharacterized protein</fullName>
    </submittedName>
</protein>
<dbReference type="AlphaFoldDB" id="A0A0R1R035"/>
<accession>A0A0R1R035</accession>
<reference evidence="2 3" key="1">
    <citation type="journal article" date="2015" name="Genome Announc.">
        <title>Expanding the biotechnology potential of lactobacilli through comparative genomics of 213 strains and associated genera.</title>
        <authorList>
            <person name="Sun Z."/>
            <person name="Harris H.M."/>
            <person name="McCann A."/>
            <person name="Guo C."/>
            <person name="Argimon S."/>
            <person name="Zhang W."/>
            <person name="Yang X."/>
            <person name="Jeffery I.B."/>
            <person name="Cooney J.C."/>
            <person name="Kagawa T.F."/>
            <person name="Liu W."/>
            <person name="Song Y."/>
            <person name="Salvetti E."/>
            <person name="Wrobel A."/>
            <person name="Rasinkangas P."/>
            <person name="Parkhill J."/>
            <person name="Rea M.C."/>
            <person name="O'Sullivan O."/>
            <person name="Ritari J."/>
            <person name="Douillard F.P."/>
            <person name="Paul Ross R."/>
            <person name="Yang R."/>
            <person name="Briner A.E."/>
            <person name="Felis G.E."/>
            <person name="de Vos W.M."/>
            <person name="Barrangou R."/>
            <person name="Klaenhammer T.R."/>
            <person name="Caufield P.W."/>
            <person name="Cui Y."/>
            <person name="Zhang H."/>
            <person name="O'Toole P.W."/>
        </authorList>
    </citation>
    <scope>NUCLEOTIDE SEQUENCE [LARGE SCALE GENOMIC DNA]</scope>
    <source>
        <strain evidence="2 3">DSM 15429</strain>
    </source>
</reference>
<sequence length="63" mass="7047">MASLTKNSRLLASACFFLFAICMLLFTMGFMPQYRFLFFIGAGILIVAALVICADGFKNNRKK</sequence>
<name>A0A0R1R035_9LACO</name>
<feature type="transmembrane region" description="Helical" evidence="1">
    <location>
        <begin position="12"/>
        <end position="30"/>
    </location>
</feature>
<dbReference type="PATRIC" id="fig|1423805.4.peg.1837"/>
<evidence type="ECO:0000256" key="1">
    <source>
        <dbReference type="SAM" id="Phobius"/>
    </source>
</evidence>
<proteinExistence type="predicted"/>
<keyword evidence="1" id="KW-0472">Membrane</keyword>
<keyword evidence="1" id="KW-1133">Transmembrane helix</keyword>
<feature type="transmembrane region" description="Helical" evidence="1">
    <location>
        <begin position="36"/>
        <end position="57"/>
    </location>
</feature>
<keyword evidence="1" id="KW-0812">Transmembrane</keyword>
<evidence type="ECO:0000313" key="2">
    <source>
        <dbReference type="EMBL" id="KRL50672.1"/>
    </source>
</evidence>
<organism evidence="2 3">
    <name type="scientific">Levilactobacillus spicheri DSM 15429</name>
    <dbReference type="NCBI Taxonomy" id="1423805"/>
    <lineage>
        <taxon>Bacteria</taxon>
        <taxon>Bacillati</taxon>
        <taxon>Bacillota</taxon>
        <taxon>Bacilli</taxon>
        <taxon>Lactobacillales</taxon>
        <taxon>Lactobacillaceae</taxon>
        <taxon>Levilactobacillus</taxon>
    </lineage>
</organism>
<comment type="caution">
    <text evidence="2">The sequence shown here is derived from an EMBL/GenBank/DDBJ whole genome shotgun (WGS) entry which is preliminary data.</text>
</comment>